<dbReference type="PROSITE" id="PS51257">
    <property type="entry name" value="PROKAR_LIPOPROTEIN"/>
    <property type="match status" value="1"/>
</dbReference>
<dbReference type="Pfam" id="PF19755">
    <property type="entry name" value="DUF6242"/>
    <property type="match status" value="1"/>
</dbReference>
<dbReference type="EMBL" id="JRNU01000035">
    <property type="protein sequence ID" value="KGF51520.1"/>
    <property type="molecule type" value="Genomic_DNA"/>
</dbReference>
<evidence type="ECO:0008006" key="5">
    <source>
        <dbReference type="Google" id="ProtNLM"/>
    </source>
</evidence>
<feature type="domain" description="DUF6242" evidence="1">
    <location>
        <begin position="41"/>
        <end position="153"/>
    </location>
</feature>
<reference evidence="3 4" key="1">
    <citation type="submission" date="2014-07" db="EMBL/GenBank/DDBJ databases">
        <authorList>
            <person name="McCorrison J."/>
            <person name="Sanka R."/>
            <person name="Torralba M."/>
            <person name="Gillis M."/>
            <person name="Haft D.H."/>
            <person name="Methe B."/>
            <person name="Sutton G."/>
            <person name="Nelson K.E."/>
        </authorList>
    </citation>
    <scope>NUCLEOTIDE SEQUENCE [LARGE SCALE GENOMIC DNA]</scope>
    <source>
        <strain evidence="3 4">DNF00058</strain>
    </source>
</reference>
<protein>
    <recommendedName>
        <fullName evidence="5">BNR/Asp-box repeat protein</fullName>
    </recommendedName>
</protein>
<evidence type="ECO:0000259" key="1">
    <source>
        <dbReference type="Pfam" id="PF19755"/>
    </source>
</evidence>
<dbReference type="AlphaFoldDB" id="A0A096AXH2"/>
<dbReference type="OrthoDB" id="1078890at2"/>
<gene>
    <name evidence="3" type="ORF">HMPREF9302_07055</name>
</gene>
<sequence length="445" mass="50134">MNYKIFTLITSAATLFATSSCLTEDTQNKDVNYDDTAIMSFTLGKLKQVRDTIGKNGKDSTYIAICAGNKYKFHIDHANAKIYNTEMLPYGIKTNAVLASIKTKNGGFIAIKSLTNDTFKPYRTNDSIDFSKERKLYVYANNSKVYRIYTVTVNVEKQQNNNNIAWTDLNDYKPFETLSATKAVCTNDKIFVAGVNETTTTLYSTSITDGNTWEKYSHTFSKDAYKNIVTLHNTLFILDNHQVLSSNDGENWTVVNEDNNLVSLFASPLSLYAITADNKIKISTDKGKTWKEEVLSSDVSDLPICSISDALLFSTNSGNNLKRLLFIGYNSNKNMVEWTRLINTANNSNNYNWNTIESFSSYMLPEYKNLIVTSYNNCPIALGLTSDNKIAPLLISYDQGITWKKNKAYTIPSSTTTAKTMAATIDKNNNLWIINGSKVWRRLLR</sequence>
<dbReference type="Gene3D" id="2.120.10.10">
    <property type="match status" value="1"/>
</dbReference>
<dbReference type="SUPFAM" id="SSF110296">
    <property type="entry name" value="Oligoxyloglucan reducing end-specific cellobiohydrolase"/>
    <property type="match status" value="1"/>
</dbReference>
<evidence type="ECO:0000259" key="2">
    <source>
        <dbReference type="Pfam" id="PF25852"/>
    </source>
</evidence>
<accession>A0A096AXH2</accession>
<evidence type="ECO:0000313" key="3">
    <source>
        <dbReference type="EMBL" id="KGF51520.1"/>
    </source>
</evidence>
<dbReference type="Proteomes" id="UP000029614">
    <property type="component" value="Unassembled WGS sequence"/>
</dbReference>
<dbReference type="RefSeq" id="WP_036856029.1">
    <property type="nucleotide sequence ID" value="NZ_JRNU01000035.1"/>
</dbReference>
<evidence type="ECO:0000313" key="4">
    <source>
        <dbReference type="Proteomes" id="UP000029614"/>
    </source>
</evidence>
<proteinExistence type="predicted"/>
<dbReference type="InterPro" id="IPR058667">
    <property type="entry name" value="DUF6242_C"/>
</dbReference>
<dbReference type="Pfam" id="PF25852">
    <property type="entry name" value="DUF6242_C"/>
    <property type="match status" value="1"/>
</dbReference>
<name>A0A096AXH2_9BACT</name>
<dbReference type="InterPro" id="IPR046209">
    <property type="entry name" value="DUF6242_N"/>
</dbReference>
<organism evidence="3 4">
    <name type="scientific">Prevotella amnii DNF00058</name>
    <dbReference type="NCBI Taxonomy" id="1401066"/>
    <lineage>
        <taxon>Bacteria</taxon>
        <taxon>Pseudomonadati</taxon>
        <taxon>Bacteroidota</taxon>
        <taxon>Bacteroidia</taxon>
        <taxon>Bacteroidales</taxon>
        <taxon>Prevotellaceae</taxon>
        <taxon>Prevotella</taxon>
    </lineage>
</organism>
<keyword evidence="4" id="KW-1185">Reference proteome</keyword>
<feature type="domain" description="DUF6242" evidence="2">
    <location>
        <begin position="163"/>
        <end position="441"/>
    </location>
</feature>
<comment type="caution">
    <text evidence="3">The sequence shown here is derived from an EMBL/GenBank/DDBJ whole genome shotgun (WGS) entry which is preliminary data.</text>
</comment>